<evidence type="ECO:0000256" key="11">
    <source>
        <dbReference type="ARBA" id="ARBA00023303"/>
    </source>
</evidence>
<sequence>QMFLMDRFFEGAFLTFGLEVMAFAERDQEDRLDPMIYVFPRMTKCTFHKFGASGDVEKHDALCILPLNIVNEKIYIFLWFWFLFLGALSSLVVLYRLVIILSPRMRAYLLYIRFRLIKREVINLIVMKSKMGDWFLFYMLGQNVDNIIFKEVMHELARRLGHQGKDYGANSDA</sequence>
<evidence type="ECO:0000256" key="12">
    <source>
        <dbReference type="RuleBase" id="RU010713"/>
    </source>
</evidence>
<dbReference type="GO" id="GO:0034220">
    <property type="term" value="P:monoatomic ion transmembrane transport"/>
    <property type="evidence" value="ECO:0007669"/>
    <property type="project" value="UniProtKB-KW"/>
</dbReference>
<accession>A0A7T8QW03</accession>
<feature type="non-terminal residue" evidence="13">
    <location>
        <position position="1"/>
    </location>
</feature>
<organism evidence="13 14">
    <name type="scientific">Caligus rogercresseyi</name>
    <name type="common">Sea louse</name>
    <dbReference type="NCBI Taxonomy" id="217165"/>
    <lineage>
        <taxon>Eukaryota</taxon>
        <taxon>Metazoa</taxon>
        <taxon>Ecdysozoa</taxon>
        <taxon>Arthropoda</taxon>
        <taxon>Crustacea</taxon>
        <taxon>Multicrustacea</taxon>
        <taxon>Hexanauplia</taxon>
        <taxon>Copepoda</taxon>
        <taxon>Siphonostomatoida</taxon>
        <taxon>Caligidae</taxon>
        <taxon>Caligus</taxon>
    </lineage>
</organism>
<evidence type="ECO:0000313" key="14">
    <source>
        <dbReference type="Proteomes" id="UP000595437"/>
    </source>
</evidence>
<evidence type="ECO:0000256" key="1">
    <source>
        <dbReference type="ARBA" id="ARBA00004610"/>
    </source>
</evidence>
<evidence type="ECO:0000256" key="3">
    <source>
        <dbReference type="ARBA" id="ARBA00022448"/>
    </source>
</evidence>
<dbReference type="GO" id="GO:0005921">
    <property type="term" value="C:gap junction"/>
    <property type="evidence" value="ECO:0007669"/>
    <property type="project" value="UniProtKB-SubCell"/>
</dbReference>
<dbReference type="Pfam" id="PF00876">
    <property type="entry name" value="Innexin"/>
    <property type="match status" value="1"/>
</dbReference>
<dbReference type="GO" id="GO:0005886">
    <property type="term" value="C:plasma membrane"/>
    <property type="evidence" value="ECO:0007669"/>
    <property type="project" value="UniProtKB-SubCell"/>
</dbReference>
<keyword evidence="6" id="KW-0303">Gap junction</keyword>
<comment type="similarity">
    <text evidence="12">Belongs to the pannexin family.</text>
</comment>
<dbReference type="InterPro" id="IPR000990">
    <property type="entry name" value="Innexin"/>
</dbReference>
<comment type="caution">
    <text evidence="12">Lacks conserved residue(s) required for the propagation of feature annotation.</text>
</comment>
<evidence type="ECO:0000256" key="4">
    <source>
        <dbReference type="ARBA" id="ARBA00022475"/>
    </source>
</evidence>
<evidence type="ECO:0000256" key="8">
    <source>
        <dbReference type="ARBA" id="ARBA00022989"/>
    </source>
</evidence>
<dbReference type="PANTHER" id="PTHR11893">
    <property type="entry name" value="INNEXIN"/>
    <property type="match status" value="1"/>
</dbReference>
<gene>
    <name evidence="12" type="primary">inx</name>
    <name evidence="13" type="ORF">FKW44_002021</name>
</gene>
<keyword evidence="8 12" id="KW-1133">Transmembrane helix</keyword>
<dbReference type="EMBL" id="CP045890">
    <property type="protein sequence ID" value="QQP57139.1"/>
    <property type="molecule type" value="Genomic_DNA"/>
</dbReference>
<dbReference type="PRINTS" id="PR01262">
    <property type="entry name" value="INNEXIN"/>
</dbReference>
<dbReference type="AlphaFoldDB" id="A0A7T8QW03"/>
<comment type="function">
    <text evidence="12">Structural component of the gap junctions.</text>
</comment>
<keyword evidence="4" id="KW-1003">Cell membrane</keyword>
<evidence type="ECO:0000256" key="6">
    <source>
        <dbReference type="ARBA" id="ARBA00022868"/>
    </source>
</evidence>
<dbReference type="Proteomes" id="UP000595437">
    <property type="component" value="Chromosome 1"/>
</dbReference>
<dbReference type="OrthoDB" id="5867527at2759"/>
<comment type="subcellular location">
    <subcellularLocation>
        <location evidence="1">Cell junction</location>
        <location evidence="1">Gap junction</location>
    </subcellularLocation>
    <subcellularLocation>
        <location evidence="2 12">Cell membrane</location>
        <topology evidence="2 12">Multi-pass membrane protein</topology>
    </subcellularLocation>
</comment>
<dbReference type="PROSITE" id="PS51013">
    <property type="entry name" value="PANNEXIN"/>
    <property type="match status" value="1"/>
</dbReference>
<keyword evidence="14" id="KW-1185">Reference proteome</keyword>
<evidence type="ECO:0000256" key="2">
    <source>
        <dbReference type="ARBA" id="ARBA00004651"/>
    </source>
</evidence>
<evidence type="ECO:0000256" key="7">
    <source>
        <dbReference type="ARBA" id="ARBA00022949"/>
    </source>
</evidence>
<evidence type="ECO:0000256" key="9">
    <source>
        <dbReference type="ARBA" id="ARBA00023065"/>
    </source>
</evidence>
<evidence type="ECO:0000256" key="5">
    <source>
        <dbReference type="ARBA" id="ARBA00022692"/>
    </source>
</evidence>
<keyword evidence="9 12" id="KW-0406">Ion transport</keyword>
<keyword evidence="10 12" id="KW-0472">Membrane</keyword>
<dbReference type="GO" id="GO:0005243">
    <property type="term" value="F:gap junction channel activity"/>
    <property type="evidence" value="ECO:0007669"/>
    <property type="project" value="TreeGrafter"/>
</dbReference>
<keyword evidence="11 12" id="KW-0407">Ion channel</keyword>
<keyword evidence="7" id="KW-0965">Cell junction</keyword>
<feature type="transmembrane region" description="Helical" evidence="12">
    <location>
        <begin position="74"/>
        <end position="98"/>
    </location>
</feature>
<dbReference type="PANTHER" id="PTHR11893:SF40">
    <property type="entry name" value="INNEXIN SHAKING-B"/>
    <property type="match status" value="1"/>
</dbReference>
<name>A0A7T8QW03_CALRO</name>
<protein>
    <recommendedName>
        <fullName evidence="12">Innexin</fullName>
    </recommendedName>
</protein>
<evidence type="ECO:0000313" key="13">
    <source>
        <dbReference type="EMBL" id="QQP57139.1"/>
    </source>
</evidence>
<keyword evidence="5 12" id="KW-0812">Transmembrane</keyword>
<keyword evidence="3 12" id="KW-0813">Transport</keyword>
<proteinExistence type="inferred from homology"/>
<evidence type="ECO:0000256" key="10">
    <source>
        <dbReference type="ARBA" id="ARBA00023136"/>
    </source>
</evidence>
<reference evidence="14" key="1">
    <citation type="submission" date="2021-01" db="EMBL/GenBank/DDBJ databases">
        <title>Caligus Genome Assembly.</title>
        <authorList>
            <person name="Gallardo-Escarate C."/>
        </authorList>
    </citation>
    <scope>NUCLEOTIDE SEQUENCE [LARGE SCALE GENOMIC DNA]</scope>
</reference>